<gene>
    <name evidence="3" type="ORF">FYJ78_04495</name>
</gene>
<feature type="region of interest" description="Disordered" evidence="1">
    <location>
        <begin position="1"/>
        <end position="24"/>
    </location>
</feature>
<evidence type="ECO:0000313" key="4">
    <source>
        <dbReference type="Proteomes" id="UP000430222"/>
    </source>
</evidence>
<dbReference type="EMBL" id="VUNL01000004">
    <property type="protein sequence ID" value="MSV24456.1"/>
    <property type="molecule type" value="Genomic_DNA"/>
</dbReference>
<keyword evidence="4" id="KW-1185">Reference proteome</keyword>
<dbReference type="RefSeq" id="WP_154620232.1">
    <property type="nucleotide sequence ID" value="NZ_VUNL01000004.1"/>
</dbReference>
<feature type="transmembrane region" description="Helical" evidence="2">
    <location>
        <begin position="116"/>
        <end position="134"/>
    </location>
</feature>
<dbReference type="AlphaFoldDB" id="A0A6I2UYV3"/>
<name>A0A6I2UYV3_9FIRM</name>
<feature type="compositionally biased region" description="Polar residues" evidence="1">
    <location>
        <begin position="1"/>
        <end position="14"/>
    </location>
</feature>
<organism evidence="3 4">
    <name type="scientific">Selenomonas montiformis</name>
    <dbReference type="NCBI Taxonomy" id="2652285"/>
    <lineage>
        <taxon>Bacteria</taxon>
        <taxon>Bacillati</taxon>
        <taxon>Bacillota</taxon>
        <taxon>Negativicutes</taxon>
        <taxon>Selenomonadales</taxon>
        <taxon>Selenomonadaceae</taxon>
        <taxon>Selenomonas</taxon>
    </lineage>
</organism>
<dbReference type="Pfam" id="PF10097">
    <property type="entry name" value="DUF2335"/>
    <property type="match status" value="1"/>
</dbReference>
<evidence type="ECO:0000256" key="1">
    <source>
        <dbReference type="SAM" id="MobiDB-lite"/>
    </source>
</evidence>
<dbReference type="InterPro" id="IPR019284">
    <property type="entry name" value="RP532"/>
</dbReference>
<keyword evidence="2" id="KW-0472">Membrane</keyword>
<reference evidence="3 4" key="1">
    <citation type="submission" date="2019-08" db="EMBL/GenBank/DDBJ databases">
        <title>In-depth cultivation of the pig gut microbiome towards novel bacterial diversity and tailored functional studies.</title>
        <authorList>
            <person name="Wylensek D."/>
            <person name="Hitch T.C.A."/>
            <person name="Clavel T."/>
        </authorList>
    </citation>
    <scope>NUCLEOTIDE SEQUENCE [LARGE SCALE GENOMIC DNA]</scope>
    <source>
        <strain evidence="4">WCA-380-WT-3B3</strain>
    </source>
</reference>
<evidence type="ECO:0000313" key="3">
    <source>
        <dbReference type="EMBL" id="MSV24456.1"/>
    </source>
</evidence>
<proteinExistence type="predicted"/>
<evidence type="ECO:0000256" key="2">
    <source>
        <dbReference type="SAM" id="Phobius"/>
    </source>
</evidence>
<keyword evidence="2" id="KW-0812">Transmembrane</keyword>
<keyword evidence="2" id="KW-1133">Transmembrane helix</keyword>
<comment type="caution">
    <text evidence="3">The sequence shown here is derived from an EMBL/GenBank/DDBJ whole genome shotgun (WGS) entry which is preliminary data.</text>
</comment>
<accession>A0A6I2UYV3</accession>
<feature type="transmembrane region" description="Helical" evidence="2">
    <location>
        <begin position="89"/>
        <end position="110"/>
    </location>
</feature>
<protein>
    <submittedName>
        <fullName evidence="3">DUF2335 domain-containing protein</fullName>
    </submittedName>
</protein>
<dbReference type="Proteomes" id="UP000430222">
    <property type="component" value="Unassembled WGS sequence"/>
</dbReference>
<sequence>MKGQQKGNGLSDNSLEQEKEQGLSSEEKHLVAIMRKQVSGPLPSAEEFQGYEFAVPGAGDRILKMAERQSEHRQRREMQELKIISRDSIWGLVFAFVFSLIAEIGAIVLIYTDHAIAGTVIGGTGLVAVVGAFIQGRNPRGSDSAM</sequence>